<feature type="transmembrane region" description="Helical" evidence="1">
    <location>
        <begin position="12"/>
        <end position="40"/>
    </location>
</feature>
<proteinExistence type="predicted"/>
<keyword evidence="4" id="KW-1185">Reference proteome</keyword>
<dbReference type="RefSeq" id="WP_419580490.1">
    <property type="nucleotide sequence ID" value="NZ_CP036432.1"/>
</dbReference>
<organism evidence="2 4">
    <name type="scientific">Stieleria magnilauensis</name>
    <dbReference type="NCBI Taxonomy" id="2527963"/>
    <lineage>
        <taxon>Bacteria</taxon>
        <taxon>Pseudomonadati</taxon>
        <taxon>Planctomycetota</taxon>
        <taxon>Planctomycetia</taxon>
        <taxon>Pirellulales</taxon>
        <taxon>Pirellulaceae</taxon>
        <taxon>Stieleria</taxon>
    </lineage>
</organism>
<dbReference type="EMBL" id="CP036432">
    <property type="protein sequence ID" value="QDV86941.1"/>
    <property type="molecule type" value="Genomic_DNA"/>
</dbReference>
<dbReference type="EMBL" id="CP036432">
    <property type="protein sequence ID" value="QDV87019.1"/>
    <property type="molecule type" value="Genomic_DNA"/>
</dbReference>
<keyword evidence="1" id="KW-0812">Transmembrane</keyword>
<keyword evidence="1" id="KW-0472">Membrane</keyword>
<name>A0ABX5Y1Y7_9BACT</name>
<accession>A0ABX5Y1Y7</accession>
<protein>
    <submittedName>
        <fullName evidence="2">Uncharacterized protein</fullName>
    </submittedName>
</protein>
<dbReference type="Proteomes" id="UP000318081">
    <property type="component" value="Chromosome"/>
</dbReference>
<evidence type="ECO:0000313" key="4">
    <source>
        <dbReference type="Proteomes" id="UP000318081"/>
    </source>
</evidence>
<reference evidence="2 4" key="1">
    <citation type="submission" date="2019-02" db="EMBL/GenBank/DDBJ databases">
        <title>Deep-cultivation of Planctomycetes and their phenomic and genomic characterization uncovers novel biology.</title>
        <authorList>
            <person name="Wiegand S."/>
            <person name="Jogler M."/>
            <person name="Boedeker C."/>
            <person name="Pinto D."/>
            <person name="Vollmers J."/>
            <person name="Rivas-Marin E."/>
            <person name="Kohn T."/>
            <person name="Peeters S.H."/>
            <person name="Heuer A."/>
            <person name="Rast P."/>
            <person name="Oberbeckmann S."/>
            <person name="Bunk B."/>
            <person name="Jeske O."/>
            <person name="Meyerdierks A."/>
            <person name="Storesund J.E."/>
            <person name="Kallscheuer N."/>
            <person name="Luecker S."/>
            <person name="Lage O.M."/>
            <person name="Pohl T."/>
            <person name="Merkel B.J."/>
            <person name="Hornburger P."/>
            <person name="Mueller R.-W."/>
            <person name="Bruemmer F."/>
            <person name="Labrenz M."/>
            <person name="Spormann A.M."/>
            <person name="Op den Camp H."/>
            <person name="Overmann J."/>
            <person name="Amann R."/>
            <person name="Jetten M.S.M."/>
            <person name="Mascher T."/>
            <person name="Medema M.H."/>
            <person name="Devos D.P."/>
            <person name="Kaster A.-K."/>
            <person name="Ovreas L."/>
            <person name="Rohde M."/>
            <person name="Galperin M.Y."/>
            <person name="Jogler C."/>
        </authorList>
    </citation>
    <scope>NUCLEOTIDE SEQUENCE [LARGE SCALE GENOMIC DNA]</scope>
    <source>
        <strain evidence="2 4">TBK1r</strain>
    </source>
</reference>
<evidence type="ECO:0000256" key="1">
    <source>
        <dbReference type="SAM" id="Phobius"/>
    </source>
</evidence>
<gene>
    <name evidence="2" type="ORF">TBK1r_59680</name>
    <name evidence="3" type="ORF">TBK1r_60460</name>
</gene>
<sequence length="43" mass="4890">MSDAFYKLINDLFSLPFVGFTFAVGVYLLALPIIVFVLYLDSR</sequence>
<keyword evidence="1" id="KW-1133">Transmembrane helix</keyword>
<evidence type="ECO:0000313" key="3">
    <source>
        <dbReference type="EMBL" id="QDV87019.1"/>
    </source>
</evidence>
<evidence type="ECO:0000313" key="2">
    <source>
        <dbReference type="EMBL" id="QDV86941.1"/>
    </source>
</evidence>